<dbReference type="InterPro" id="IPR008197">
    <property type="entry name" value="WAP_dom"/>
</dbReference>
<accession>A0A5E4BB27</accession>
<gene>
    <name evidence="4" type="ORF">MONAX_5E016606</name>
</gene>
<feature type="chain" id="PRO_5022833602" description="WAP domain-containing protein" evidence="2">
    <location>
        <begin position="24"/>
        <end position="131"/>
    </location>
</feature>
<dbReference type="Gene3D" id="4.10.75.10">
    <property type="entry name" value="Elafin-like"/>
    <property type="match status" value="2"/>
</dbReference>
<dbReference type="SUPFAM" id="SSF57256">
    <property type="entry name" value="Elafin-like"/>
    <property type="match status" value="2"/>
</dbReference>
<keyword evidence="2" id="KW-0732">Signal</keyword>
<name>A0A5E4BB27_MARMO</name>
<reference evidence="4" key="1">
    <citation type="submission" date="2019-04" db="EMBL/GenBank/DDBJ databases">
        <authorList>
            <person name="Alioto T."/>
            <person name="Alioto T."/>
        </authorList>
    </citation>
    <scope>NUCLEOTIDE SEQUENCE [LARGE SCALE GENOMIC DNA]</scope>
</reference>
<evidence type="ECO:0000313" key="5">
    <source>
        <dbReference type="Proteomes" id="UP000335636"/>
    </source>
</evidence>
<organism evidence="4 5">
    <name type="scientific">Marmota monax</name>
    <name type="common">Woodchuck</name>
    <dbReference type="NCBI Taxonomy" id="9995"/>
    <lineage>
        <taxon>Eukaryota</taxon>
        <taxon>Metazoa</taxon>
        <taxon>Chordata</taxon>
        <taxon>Craniata</taxon>
        <taxon>Vertebrata</taxon>
        <taxon>Euteleostomi</taxon>
        <taxon>Mammalia</taxon>
        <taxon>Eutheria</taxon>
        <taxon>Euarchontoglires</taxon>
        <taxon>Glires</taxon>
        <taxon>Rodentia</taxon>
        <taxon>Sciuromorpha</taxon>
        <taxon>Sciuridae</taxon>
        <taxon>Xerinae</taxon>
        <taxon>Marmotini</taxon>
        <taxon>Marmota</taxon>
    </lineage>
</organism>
<dbReference type="GO" id="GO:0005615">
    <property type="term" value="C:extracellular space"/>
    <property type="evidence" value="ECO:0007669"/>
    <property type="project" value="TreeGrafter"/>
</dbReference>
<protein>
    <recommendedName>
        <fullName evidence="3">WAP domain-containing protein</fullName>
    </recommendedName>
</protein>
<proteinExistence type="predicted"/>
<dbReference type="PRINTS" id="PR00003">
    <property type="entry name" value="4DISULPHCORE"/>
</dbReference>
<keyword evidence="5" id="KW-1185">Reference proteome</keyword>
<dbReference type="PROSITE" id="PS51390">
    <property type="entry name" value="WAP"/>
    <property type="match status" value="2"/>
</dbReference>
<feature type="domain" description="WAP" evidence="3">
    <location>
        <begin position="70"/>
        <end position="114"/>
    </location>
</feature>
<keyword evidence="1" id="KW-0646">Protease inhibitor</keyword>
<dbReference type="Proteomes" id="UP000335636">
    <property type="component" value="Unassembled WGS sequence"/>
</dbReference>
<evidence type="ECO:0000259" key="3">
    <source>
        <dbReference type="PROSITE" id="PS51390"/>
    </source>
</evidence>
<dbReference type="EMBL" id="CABDUW010000333">
    <property type="protein sequence ID" value="VTJ66160.1"/>
    <property type="molecule type" value="Genomic_DNA"/>
</dbReference>
<feature type="signal peptide" evidence="2">
    <location>
        <begin position="1"/>
        <end position="23"/>
    </location>
</feature>
<dbReference type="PANTHER" id="PTHR19441">
    <property type="entry name" value="WHEY ACDIC PROTEIN WAP"/>
    <property type="match status" value="1"/>
</dbReference>
<dbReference type="GO" id="GO:0019731">
    <property type="term" value="P:antibacterial humoral response"/>
    <property type="evidence" value="ECO:0007669"/>
    <property type="project" value="TreeGrafter"/>
</dbReference>
<comment type="caution">
    <text evidence="4">The sequence shown here is derived from an EMBL/GenBank/DDBJ whole genome shotgun (WGS) entry which is preliminary data.</text>
</comment>
<evidence type="ECO:0000256" key="1">
    <source>
        <dbReference type="ARBA" id="ARBA00022690"/>
    </source>
</evidence>
<dbReference type="AlphaFoldDB" id="A0A5E4BB27"/>
<dbReference type="GO" id="GO:0004867">
    <property type="term" value="F:serine-type endopeptidase inhibitor activity"/>
    <property type="evidence" value="ECO:0007669"/>
    <property type="project" value="TreeGrafter"/>
</dbReference>
<dbReference type="SMART" id="SM00217">
    <property type="entry name" value="WAP"/>
    <property type="match status" value="2"/>
</dbReference>
<dbReference type="InterPro" id="IPR036645">
    <property type="entry name" value="Elafin-like_sf"/>
</dbReference>
<dbReference type="InterPro" id="IPR050514">
    <property type="entry name" value="WAP_four-disulfide_core"/>
</dbReference>
<sequence length="131" mass="14353">MLSYLFLLKALLAFGFLASWVTAEEHVKEGECPPDKNPCKELCQEDESCPPGQKCCSTGCGQVCREYISIGMKRICPRIVRKRSCFKSCTTDDTCPGVKKCCTFGCSTACVAPVSHYKLGKTSHPRTLGSD</sequence>
<evidence type="ECO:0000256" key="2">
    <source>
        <dbReference type="SAM" id="SignalP"/>
    </source>
</evidence>
<dbReference type="PANTHER" id="PTHR19441:SF97">
    <property type="entry name" value="WAP FOUR-DISULFIDE CORE DOMAIN PROTEIN 3"/>
    <property type="match status" value="1"/>
</dbReference>
<evidence type="ECO:0000313" key="4">
    <source>
        <dbReference type="EMBL" id="VTJ66160.1"/>
    </source>
</evidence>
<feature type="domain" description="WAP" evidence="3">
    <location>
        <begin position="25"/>
        <end position="68"/>
    </location>
</feature>
<dbReference type="Pfam" id="PF00095">
    <property type="entry name" value="WAP"/>
    <property type="match status" value="2"/>
</dbReference>
<dbReference type="GO" id="GO:0045087">
    <property type="term" value="P:innate immune response"/>
    <property type="evidence" value="ECO:0007669"/>
    <property type="project" value="TreeGrafter"/>
</dbReference>